<evidence type="ECO:0000313" key="2">
    <source>
        <dbReference type="EMBL" id="KAE9585986.1"/>
    </source>
</evidence>
<name>A0A6A5LKB6_LUPAL</name>
<evidence type="ECO:0000256" key="1">
    <source>
        <dbReference type="SAM" id="MobiDB-lite"/>
    </source>
</evidence>
<accession>A0A6A5LKB6</accession>
<gene>
    <name evidence="2" type="ORF">Lalb_Chr24g0397131</name>
</gene>
<evidence type="ECO:0000313" key="3">
    <source>
        <dbReference type="Proteomes" id="UP000447434"/>
    </source>
</evidence>
<dbReference type="Proteomes" id="UP000447434">
    <property type="component" value="Chromosome 24"/>
</dbReference>
<organism evidence="2 3">
    <name type="scientific">Lupinus albus</name>
    <name type="common">White lupine</name>
    <name type="synonym">Lupinus termis</name>
    <dbReference type="NCBI Taxonomy" id="3870"/>
    <lineage>
        <taxon>Eukaryota</taxon>
        <taxon>Viridiplantae</taxon>
        <taxon>Streptophyta</taxon>
        <taxon>Embryophyta</taxon>
        <taxon>Tracheophyta</taxon>
        <taxon>Spermatophyta</taxon>
        <taxon>Magnoliopsida</taxon>
        <taxon>eudicotyledons</taxon>
        <taxon>Gunneridae</taxon>
        <taxon>Pentapetalae</taxon>
        <taxon>rosids</taxon>
        <taxon>fabids</taxon>
        <taxon>Fabales</taxon>
        <taxon>Fabaceae</taxon>
        <taxon>Papilionoideae</taxon>
        <taxon>50 kb inversion clade</taxon>
        <taxon>genistoids sensu lato</taxon>
        <taxon>core genistoids</taxon>
        <taxon>Genisteae</taxon>
        <taxon>Lupinus</taxon>
    </lineage>
</organism>
<dbReference type="PANTHER" id="PTHR33356">
    <property type="entry name" value="TIP41-LIKE PROTEIN"/>
    <property type="match status" value="1"/>
</dbReference>
<reference evidence="3" key="1">
    <citation type="journal article" date="2020" name="Nat. Commun.">
        <title>Genome sequence of the cluster root forming white lupin.</title>
        <authorList>
            <person name="Hufnagel B."/>
            <person name="Marques A."/>
            <person name="Soriano A."/>
            <person name="Marques L."/>
            <person name="Divol F."/>
            <person name="Doumas P."/>
            <person name="Sallet E."/>
            <person name="Mancinotti D."/>
            <person name="Carrere S."/>
            <person name="Marande W."/>
            <person name="Arribat S."/>
            <person name="Keller J."/>
            <person name="Huneau C."/>
            <person name="Blein T."/>
            <person name="Aime D."/>
            <person name="Laguerre M."/>
            <person name="Taylor J."/>
            <person name="Schubert V."/>
            <person name="Nelson M."/>
            <person name="Geu-Flores F."/>
            <person name="Crespi M."/>
            <person name="Gallardo-Guerrero K."/>
            <person name="Delaux P.-M."/>
            <person name="Salse J."/>
            <person name="Berges H."/>
            <person name="Guyot R."/>
            <person name="Gouzy J."/>
            <person name="Peret B."/>
        </authorList>
    </citation>
    <scope>NUCLEOTIDE SEQUENCE [LARGE SCALE GENOMIC DNA]</scope>
    <source>
        <strain evidence="3">cv. Amiga</strain>
    </source>
</reference>
<proteinExistence type="predicted"/>
<dbReference type="PANTHER" id="PTHR33356:SF35">
    <property type="entry name" value="DEHYDROGENASE_GMP REDUCTASE, PUTATIVE-RELATED"/>
    <property type="match status" value="1"/>
</dbReference>
<dbReference type="AlphaFoldDB" id="A0A6A5LKB6"/>
<feature type="region of interest" description="Disordered" evidence="1">
    <location>
        <begin position="132"/>
        <end position="166"/>
    </location>
</feature>
<sequence length="287" mass="32118">MAVDLKHNRNTSLSSEFHQYHDVLSHNNNKMSYLRALLHSTTEVQKKEKEEDLIVELSHNMDHFMLQDNDKFHFSPNDSHNLELSWDLNTNKSKIAHCSYQSLIQEQIRAIELSKVKQEHVVALKQKLSRDGESEVDISTKQSKKKEKTEVGNGGRSYGPPRHAPMAEGGEGMQVIFLGGSDSKIGGTGVFFPRSGTTNVTLSESITKKQGKGCATVLIPSRVVQALQLHFDKMSSMSASKAGAFPPLHDVVVSIKDGIYSVQKQQSQEVPANIMQNEMILPQEWTY</sequence>
<keyword evidence="3" id="KW-1185">Reference proteome</keyword>
<protein>
    <submittedName>
        <fullName evidence="2">Uncharacterized protein</fullName>
    </submittedName>
</protein>
<comment type="caution">
    <text evidence="2">The sequence shown here is derived from an EMBL/GenBank/DDBJ whole genome shotgun (WGS) entry which is preliminary data.</text>
</comment>
<dbReference type="OrthoDB" id="1709562at2759"/>
<dbReference type="EMBL" id="WOCE01000024">
    <property type="protein sequence ID" value="KAE9585986.1"/>
    <property type="molecule type" value="Genomic_DNA"/>
</dbReference>